<evidence type="ECO:0000256" key="1">
    <source>
        <dbReference type="SAM" id="MobiDB-lite"/>
    </source>
</evidence>
<feature type="chain" id="PRO_5015441168" evidence="2">
    <location>
        <begin position="26"/>
        <end position="317"/>
    </location>
</feature>
<gene>
    <name evidence="3" type="ORF">CCS01_12220</name>
</gene>
<evidence type="ECO:0000256" key="2">
    <source>
        <dbReference type="SAM" id="SignalP"/>
    </source>
</evidence>
<dbReference type="Pfam" id="PF16932">
    <property type="entry name" value="T4SS_TraI"/>
    <property type="match status" value="1"/>
</dbReference>
<accession>A0A2S6NHR8</accession>
<comment type="caution">
    <text evidence="3">The sequence shown here is derived from an EMBL/GenBank/DDBJ whole genome shotgun (WGS) entry which is preliminary data.</text>
</comment>
<dbReference type="OrthoDB" id="7992122at2"/>
<reference evidence="3 4" key="1">
    <citation type="journal article" date="2018" name="Arch. Microbiol.">
        <title>New insights into the metabolic potential of the phototrophic purple bacterium Rhodopila globiformis DSM 161(T) from its draft genome sequence and evidence for a vanadium-dependent nitrogenase.</title>
        <authorList>
            <person name="Imhoff J.F."/>
            <person name="Rahn T."/>
            <person name="Kunzel S."/>
            <person name="Neulinger S.C."/>
        </authorList>
    </citation>
    <scope>NUCLEOTIDE SEQUENCE [LARGE SCALE GENOMIC DNA]</scope>
    <source>
        <strain evidence="3 4">DSM 161</strain>
    </source>
</reference>
<protein>
    <submittedName>
        <fullName evidence="3">Conjugal transfer protein TraI</fullName>
    </submittedName>
</protein>
<feature type="region of interest" description="Disordered" evidence="1">
    <location>
        <begin position="298"/>
        <end position="317"/>
    </location>
</feature>
<name>A0A2S6NHR8_RHOGL</name>
<feature type="signal peptide" evidence="2">
    <location>
        <begin position="1"/>
        <end position="25"/>
    </location>
</feature>
<evidence type="ECO:0000313" key="3">
    <source>
        <dbReference type="EMBL" id="PPQ34141.1"/>
    </source>
</evidence>
<keyword evidence="2" id="KW-0732">Signal</keyword>
<keyword evidence="4" id="KW-1185">Reference proteome</keyword>
<dbReference type="InterPro" id="IPR031618">
    <property type="entry name" value="T4SS_TraI"/>
</dbReference>
<evidence type="ECO:0000313" key="4">
    <source>
        <dbReference type="Proteomes" id="UP000239724"/>
    </source>
</evidence>
<dbReference type="EMBL" id="NHRY01000128">
    <property type="protein sequence ID" value="PPQ34141.1"/>
    <property type="molecule type" value="Genomic_DNA"/>
</dbReference>
<sequence>MSNFRALLATATVLAGLAGVMPAQADDTLTSPRVPPDPTLDQVESNVPDLANPLNKPITGGSQQPLVVGTEPPPSLEQLQAARPGDEQGDGLEPGRADMVRTAALTYGAQGGLAGRSFALNEMLRRHQAELDSAYDFRVLVLPVGAGQTMMRPPIVSAAQMAFALGDSAQVARETSCIYQITREAQLASAPPNWRTYLVRSWSNPHRPQDATLPRTKQEAAYWNKWVAEGWASGEKQAVDIFLADLGRLERDIVGMARYRVLLRAGLVEQPRLAFQNAPVQGGRDSLHVGDATIRITDQPGLQANPRRWRPGAGCPQ</sequence>
<dbReference type="AlphaFoldDB" id="A0A2S6NHR8"/>
<dbReference type="RefSeq" id="WP_104519129.1">
    <property type="nucleotide sequence ID" value="NZ_NHRY01000128.1"/>
</dbReference>
<proteinExistence type="predicted"/>
<dbReference type="Proteomes" id="UP000239724">
    <property type="component" value="Unassembled WGS sequence"/>
</dbReference>
<feature type="region of interest" description="Disordered" evidence="1">
    <location>
        <begin position="27"/>
        <end position="95"/>
    </location>
</feature>
<organism evidence="3 4">
    <name type="scientific">Rhodopila globiformis</name>
    <name type="common">Rhodopseudomonas globiformis</name>
    <dbReference type="NCBI Taxonomy" id="1071"/>
    <lineage>
        <taxon>Bacteria</taxon>
        <taxon>Pseudomonadati</taxon>
        <taxon>Pseudomonadota</taxon>
        <taxon>Alphaproteobacteria</taxon>
        <taxon>Acetobacterales</taxon>
        <taxon>Acetobacteraceae</taxon>
        <taxon>Rhodopila</taxon>
    </lineage>
</organism>